<protein>
    <recommendedName>
        <fullName evidence="5">Protein CPR-5-like</fullName>
    </recommendedName>
</protein>
<dbReference type="GO" id="GO:0010090">
    <property type="term" value="P:trichome morphogenesis"/>
    <property type="evidence" value="ECO:0007669"/>
    <property type="project" value="InterPro"/>
</dbReference>
<evidence type="ECO:0008006" key="5">
    <source>
        <dbReference type="Google" id="ProtNLM"/>
    </source>
</evidence>
<keyword evidence="2" id="KW-0472">Membrane</keyword>
<evidence type="ECO:0000256" key="2">
    <source>
        <dbReference type="SAM" id="Phobius"/>
    </source>
</evidence>
<dbReference type="InterPro" id="IPR044708">
    <property type="entry name" value="CPR5"/>
</dbReference>
<dbReference type="PANTHER" id="PTHR35322:SF2">
    <property type="entry name" value="PROTEIN CPR-5"/>
    <property type="match status" value="1"/>
</dbReference>
<dbReference type="GO" id="GO:0010150">
    <property type="term" value="P:leaf senescence"/>
    <property type="evidence" value="ECO:0007669"/>
    <property type="project" value="InterPro"/>
</dbReference>
<keyword evidence="2" id="KW-0812">Transmembrane</keyword>
<dbReference type="OrthoDB" id="2017423at2759"/>
<dbReference type="EMBL" id="JAAWWB010000014">
    <property type="protein sequence ID" value="KAG6767256.1"/>
    <property type="molecule type" value="Genomic_DNA"/>
</dbReference>
<feature type="transmembrane region" description="Helical" evidence="2">
    <location>
        <begin position="422"/>
        <end position="455"/>
    </location>
</feature>
<feature type="transmembrane region" description="Helical" evidence="2">
    <location>
        <begin position="467"/>
        <end position="486"/>
    </location>
</feature>
<feature type="transmembrane region" description="Helical" evidence="2">
    <location>
        <begin position="548"/>
        <end position="568"/>
    </location>
</feature>
<dbReference type="GO" id="GO:0006952">
    <property type="term" value="P:defense response"/>
    <property type="evidence" value="ECO:0007669"/>
    <property type="project" value="InterPro"/>
</dbReference>
<organism evidence="3 4">
    <name type="scientific">Populus tomentosa</name>
    <name type="common">Chinese white poplar</name>
    <dbReference type="NCBI Taxonomy" id="118781"/>
    <lineage>
        <taxon>Eukaryota</taxon>
        <taxon>Viridiplantae</taxon>
        <taxon>Streptophyta</taxon>
        <taxon>Embryophyta</taxon>
        <taxon>Tracheophyta</taxon>
        <taxon>Spermatophyta</taxon>
        <taxon>Magnoliopsida</taxon>
        <taxon>eudicotyledons</taxon>
        <taxon>Gunneridae</taxon>
        <taxon>Pentapetalae</taxon>
        <taxon>rosids</taxon>
        <taxon>fabids</taxon>
        <taxon>Malpighiales</taxon>
        <taxon>Salicaceae</taxon>
        <taxon>Saliceae</taxon>
        <taxon>Populus</taxon>
    </lineage>
</organism>
<feature type="region of interest" description="Disordered" evidence="1">
    <location>
        <begin position="1"/>
        <end position="69"/>
    </location>
</feature>
<evidence type="ECO:0000313" key="4">
    <source>
        <dbReference type="Proteomes" id="UP000886885"/>
    </source>
</evidence>
<proteinExistence type="predicted"/>
<feature type="compositionally biased region" description="Polar residues" evidence="1">
    <location>
        <begin position="9"/>
        <end position="22"/>
    </location>
</feature>
<keyword evidence="4" id="KW-1185">Reference proteome</keyword>
<name>A0A8X8CLE1_POPTO</name>
<accession>A0A8X8CLE1</accession>
<dbReference type="PANTHER" id="PTHR35322">
    <property type="entry name" value="PROTEIN CPR-5"/>
    <property type="match status" value="1"/>
</dbReference>
<dbReference type="AlphaFoldDB" id="A0A8X8CLE1"/>
<comment type="caution">
    <text evidence="3">The sequence shown here is derived from an EMBL/GenBank/DDBJ whole genome shotgun (WGS) entry which is preliminary data.</text>
</comment>
<keyword evidence="2" id="KW-1133">Transmembrane helix</keyword>
<evidence type="ECO:0000256" key="1">
    <source>
        <dbReference type="SAM" id="MobiDB-lite"/>
    </source>
</evidence>
<evidence type="ECO:0000313" key="3">
    <source>
        <dbReference type="EMBL" id="KAG6767256.1"/>
    </source>
</evidence>
<dbReference type="Proteomes" id="UP000886885">
    <property type="component" value="Chromosome 7D"/>
</dbReference>
<reference evidence="3" key="1">
    <citation type="journal article" date="2020" name="bioRxiv">
        <title>Hybrid origin of Populus tomentosa Carr. identified through genome sequencing and phylogenomic analysis.</title>
        <authorList>
            <person name="An X."/>
            <person name="Gao K."/>
            <person name="Chen Z."/>
            <person name="Li J."/>
            <person name="Yang X."/>
            <person name="Yang X."/>
            <person name="Zhou J."/>
            <person name="Guo T."/>
            <person name="Zhao T."/>
            <person name="Huang S."/>
            <person name="Miao D."/>
            <person name="Khan W.U."/>
            <person name="Rao P."/>
            <person name="Ye M."/>
            <person name="Lei B."/>
            <person name="Liao W."/>
            <person name="Wang J."/>
            <person name="Ji L."/>
            <person name="Li Y."/>
            <person name="Guo B."/>
            <person name="Mustafa N.S."/>
            <person name="Li S."/>
            <person name="Yun Q."/>
            <person name="Keller S.R."/>
            <person name="Mao J."/>
            <person name="Zhang R."/>
            <person name="Strauss S.H."/>
        </authorList>
    </citation>
    <scope>NUCLEOTIDE SEQUENCE</scope>
    <source>
        <strain evidence="3">GM15</strain>
        <tissue evidence="3">Leaf</tissue>
    </source>
</reference>
<sequence>MDTDPSPSPSLTIQEPTPTDHSNPAVENGYNLKATYRKKKKRIFKDTTIKPPPPSSSSSSSVTASKNRISNVEYKRRSPKVIFAPLRHRGGAGDVNVEAIALHLGMSFAAVVAQVSSIFCFASNEIEISVIDLNYALQAGIAMIKGLQFTVTDAMKSFIPVLERKDAAGERLSVDHLSMICTSAVRESLASVFGDKFDFFARNFQNSFGSTLSTLRLIDESSINKRPPALIHQNLDISAPGRTPNKSVGCARSTCIKDCDSETDLPTTLTGDQTHILEKVEENISMGCLGQELALHRQTNQLACAPSSYPVINTFSTIERSVVEQARSNDLKEIEIGLAMKKLKLEEDLLNLTSESNYLGRSKLVMGMSKASFEIDKFKTQLEDTRHAELHRKCSDCLVAGLIIMSASLSYSAYFREMSVTIIFVGMAVLMCQVQVVSQMAFGILIILAVAILLVQRSSSQHRTMPITFILLLLGAVCGFTGKLCVDTLGGSGSRWLLYWEALCALQFFSNVCPSTLFCVLHGPVTVAAITRGTKPSTICPYWLRRSLFYATSLLLLPLCCGLLPFAGPGEWADHFFSGKTDD</sequence>
<gene>
    <name evidence="3" type="ORF">POTOM_028451</name>
</gene>